<protein>
    <recommendedName>
        <fullName evidence="1">Helix-turn-helix domain-containing protein</fullName>
    </recommendedName>
</protein>
<dbReference type="SUPFAM" id="SSF46955">
    <property type="entry name" value="Putative DNA-binding domain"/>
    <property type="match status" value="1"/>
</dbReference>
<dbReference type="InterPro" id="IPR009061">
    <property type="entry name" value="DNA-bd_dom_put_sf"/>
</dbReference>
<dbReference type="Gene3D" id="1.10.10.10">
    <property type="entry name" value="Winged helix-like DNA-binding domain superfamily/Winged helix DNA-binding domain"/>
    <property type="match status" value="1"/>
</dbReference>
<dbReference type="InterPro" id="IPR041657">
    <property type="entry name" value="HTH_17"/>
</dbReference>
<dbReference type="EMBL" id="CP002546">
    <property type="protein sequence ID" value="ADY61250.1"/>
    <property type="molecule type" value="Genomic_DNA"/>
</dbReference>
<dbReference type="STRING" id="756272.Plabr_3653"/>
<dbReference type="Pfam" id="PF12728">
    <property type="entry name" value="HTH_17"/>
    <property type="match status" value="1"/>
</dbReference>
<keyword evidence="3" id="KW-1185">Reference proteome</keyword>
<dbReference type="InterPro" id="IPR036388">
    <property type="entry name" value="WH-like_DNA-bd_sf"/>
</dbReference>
<name>F0SQ73_RUBBR</name>
<evidence type="ECO:0000313" key="2">
    <source>
        <dbReference type="EMBL" id="ADY61250.1"/>
    </source>
</evidence>
<dbReference type="HOGENOM" id="CLU_2809800_0_0_0"/>
<dbReference type="RefSeq" id="WP_013629969.1">
    <property type="nucleotide sequence ID" value="NC_015174.1"/>
</dbReference>
<organism evidence="2 3">
    <name type="scientific">Rubinisphaera brasiliensis (strain ATCC 49424 / DSM 5305 / JCM 21570 / IAM 15109 / NBRC 103401 / IFAM 1448)</name>
    <name type="common">Planctomyces brasiliensis</name>
    <dbReference type="NCBI Taxonomy" id="756272"/>
    <lineage>
        <taxon>Bacteria</taxon>
        <taxon>Pseudomonadati</taxon>
        <taxon>Planctomycetota</taxon>
        <taxon>Planctomycetia</taxon>
        <taxon>Planctomycetales</taxon>
        <taxon>Planctomycetaceae</taxon>
        <taxon>Rubinisphaera</taxon>
    </lineage>
</organism>
<gene>
    <name evidence="2" type="ordered locus">Plabr_3653</name>
</gene>
<reference evidence="3" key="1">
    <citation type="submission" date="2011-02" db="EMBL/GenBank/DDBJ databases">
        <title>The complete genome of Planctomyces brasiliensis DSM 5305.</title>
        <authorList>
            <person name="Lucas S."/>
            <person name="Copeland A."/>
            <person name="Lapidus A."/>
            <person name="Bruce D."/>
            <person name="Goodwin L."/>
            <person name="Pitluck S."/>
            <person name="Kyrpides N."/>
            <person name="Mavromatis K."/>
            <person name="Pagani I."/>
            <person name="Ivanova N."/>
            <person name="Ovchinnikova G."/>
            <person name="Lu M."/>
            <person name="Detter J.C."/>
            <person name="Han C."/>
            <person name="Land M."/>
            <person name="Hauser L."/>
            <person name="Markowitz V."/>
            <person name="Cheng J.-F."/>
            <person name="Hugenholtz P."/>
            <person name="Woyke T."/>
            <person name="Wu D."/>
            <person name="Tindall B."/>
            <person name="Pomrenke H.G."/>
            <person name="Brambilla E."/>
            <person name="Klenk H.-P."/>
            <person name="Eisen J.A."/>
        </authorList>
    </citation>
    <scope>NUCLEOTIDE SEQUENCE [LARGE SCALE GENOMIC DNA]</scope>
    <source>
        <strain evidence="3">ATCC 49424 / DSM 5305 / JCM 21570 / NBRC 103401 / IFAM 1448</strain>
    </source>
</reference>
<dbReference type="KEGG" id="pbs:Plabr_3653"/>
<sequence>MDAVKSRQRLVGVSELSKITGYSVRTLQDLYRDHGMPCIRTSARMIRFNPDRVIEWLEQTYGQNAGK</sequence>
<evidence type="ECO:0000259" key="1">
    <source>
        <dbReference type="Pfam" id="PF12728"/>
    </source>
</evidence>
<proteinExistence type="predicted"/>
<dbReference type="OrthoDB" id="5524782at2"/>
<dbReference type="AlphaFoldDB" id="F0SQ73"/>
<feature type="domain" description="Helix-turn-helix" evidence="1">
    <location>
        <begin position="12"/>
        <end position="59"/>
    </location>
</feature>
<dbReference type="Proteomes" id="UP000006860">
    <property type="component" value="Chromosome"/>
</dbReference>
<accession>F0SQ73</accession>
<evidence type="ECO:0000313" key="3">
    <source>
        <dbReference type="Proteomes" id="UP000006860"/>
    </source>
</evidence>